<accession>A0AAN8CYA1</accession>
<evidence type="ECO:0000313" key="1">
    <source>
        <dbReference type="EMBL" id="KAK5912732.1"/>
    </source>
</evidence>
<name>A0AAN8CYA1_9TELE</name>
<comment type="caution">
    <text evidence="1">The sequence shown here is derived from an EMBL/GenBank/DDBJ whole genome shotgun (WGS) entry which is preliminary data.</text>
</comment>
<proteinExistence type="predicted"/>
<keyword evidence="2" id="KW-1185">Reference proteome</keyword>
<reference evidence="1 2" key="1">
    <citation type="journal article" date="2023" name="Mol. Biol. Evol.">
        <title>Genomics of Secondarily Temperate Adaptation in the Only Non-Antarctic Icefish.</title>
        <authorList>
            <person name="Rivera-Colon A.G."/>
            <person name="Rayamajhi N."/>
            <person name="Minhas B.F."/>
            <person name="Madrigal G."/>
            <person name="Bilyk K.T."/>
            <person name="Yoon V."/>
            <person name="Hune M."/>
            <person name="Gregory S."/>
            <person name="Cheng C.H.C."/>
            <person name="Catchen J.M."/>
        </authorList>
    </citation>
    <scope>NUCLEOTIDE SEQUENCE [LARGE SCALE GENOMIC DNA]</scope>
    <source>
        <strain evidence="1">JC2023a</strain>
    </source>
</reference>
<evidence type="ECO:0000313" key="2">
    <source>
        <dbReference type="Proteomes" id="UP001335648"/>
    </source>
</evidence>
<dbReference type="AlphaFoldDB" id="A0AAN8CYA1"/>
<organism evidence="1 2">
    <name type="scientific">Champsocephalus esox</name>
    <name type="common">pike icefish</name>
    <dbReference type="NCBI Taxonomy" id="159716"/>
    <lineage>
        <taxon>Eukaryota</taxon>
        <taxon>Metazoa</taxon>
        <taxon>Chordata</taxon>
        <taxon>Craniata</taxon>
        <taxon>Vertebrata</taxon>
        <taxon>Euteleostomi</taxon>
        <taxon>Actinopterygii</taxon>
        <taxon>Neopterygii</taxon>
        <taxon>Teleostei</taxon>
        <taxon>Neoteleostei</taxon>
        <taxon>Acanthomorphata</taxon>
        <taxon>Eupercaria</taxon>
        <taxon>Perciformes</taxon>
        <taxon>Notothenioidei</taxon>
        <taxon>Channichthyidae</taxon>
        <taxon>Champsocephalus</taxon>
    </lineage>
</organism>
<protein>
    <submittedName>
        <fullName evidence="1">Uncharacterized protein</fullName>
    </submittedName>
</protein>
<sequence length="81" mass="8726">MYSNTVFLKHTCIGRCAEHQESAAGRPPAGCGAHQAPPSSSLCLPADSGRTEDALSNNTQLRRIRYSYRGEEGLNIAALLH</sequence>
<dbReference type="EMBL" id="JAULUE010002047">
    <property type="protein sequence ID" value="KAK5912732.1"/>
    <property type="molecule type" value="Genomic_DNA"/>
</dbReference>
<gene>
    <name evidence="1" type="ORF">CesoFtcFv8_002575</name>
</gene>
<dbReference type="Proteomes" id="UP001335648">
    <property type="component" value="Unassembled WGS sequence"/>
</dbReference>